<keyword evidence="3" id="KW-1185">Reference proteome</keyword>
<protein>
    <submittedName>
        <fullName evidence="2">AAA family ATPase</fullName>
    </submittedName>
</protein>
<dbReference type="EMBL" id="JAAQPE010000325">
    <property type="protein sequence ID" value="KAF5669338.1"/>
    <property type="molecule type" value="Genomic_DNA"/>
</dbReference>
<sequence length="327" mass="37106">MLEQLPQEILDFITNVLSTEDIKCLSLTSKDLHSATLQAVWESVVIPAWNEGGIVKINLSYLPLNRLLLARHINLRFIAEQYSRICLHSQRLQICGEAADETIVARPAAFNSFEEIIISRLEECEVDHWKSFSWDLGTCIPAPILGTNGIIARQQPALRNLQLITHPFCPQRKTSPETAIDLSAFTHLLSISWRGPDSQNLKTLAIALRNNESHLESLELDLVDWPHMQRELGYQNGRDVVHGLRARDYMNETVFSLDKGSPCIKFPNLHTLVLSHVPLTATLAEAVDFEILKSLTIRSCPQWYDFVLAMAKRKVPVKLRKLELQES</sequence>
<gene>
    <name evidence="2" type="ORF">FCIRC_9281</name>
</gene>
<organism evidence="2 3">
    <name type="scientific">Fusarium circinatum</name>
    <name type="common">Pitch canker fungus</name>
    <name type="synonym">Gibberella circinata</name>
    <dbReference type="NCBI Taxonomy" id="48490"/>
    <lineage>
        <taxon>Eukaryota</taxon>
        <taxon>Fungi</taxon>
        <taxon>Dikarya</taxon>
        <taxon>Ascomycota</taxon>
        <taxon>Pezizomycotina</taxon>
        <taxon>Sordariomycetes</taxon>
        <taxon>Hypocreomycetidae</taxon>
        <taxon>Hypocreales</taxon>
        <taxon>Nectriaceae</taxon>
        <taxon>Fusarium</taxon>
        <taxon>Fusarium fujikuroi species complex</taxon>
    </lineage>
</organism>
<dbReference type="Proteomes" id="UP000572754">
    <property type="component" value="Unassembled WGS sequence"/>
</dbReference>
<evidence type="ECO:0000313" key="2">
    <source>
        <dbReference type="EMBL" id="KAF5669338.1"/>
    </source>
</evidence>
<dbReference type="AlphaFoldDB" id="A0A8H5TG45"/>
<reference evidence="2 3" key="2">
    <citation type="submission" date="2020-05" db="EMBL/GenBank/DDBJ databases">
        <title>Identification and distribution of gene clusters putatively required for synthesis of sphingolipid metabolism inhibitors in phylogenetically diverse species of the filamentous fungus Fusarium.</title>
        <authorList>
            <person name="Kim H.-S."/>
            <person name="Busman M."/>
            <person name="Brown D.W."/>
            <person name="Divon H."/>
            <person name="Uhlig S."/>
            <person name="Proctor R.H."/>
        </authorList>
    </citation>
    <scope>NUCLEOTIDE SEQUENCE [LARGE SCALE GENOMIC DNA]</scope>
    <source>
        <strain evidence="2 3">NRRL 25331</strain>
    </source>
</reference>
<reference evidence="3" key="1">
    <citation type="journal article" date="2020" name="BMC Genomics">
        <title>Correction to: Identification and distribution of gene clusters required for synthesis of sphingolipid metabolism inhibitors in diverse species of the filamentous fungus Fusarium.</title>
        <authorList>
            <person name="Kim H.S."/>
            <person name="Lohmar J.M."/>
            <person name="Busman M."/>
            <person name="Brown D.W."/>
            <person name="Naumann T.A."/>
            <person name="Divon H.H."/>
            <person name="Lysoe E."/>
            <person name="Uhlig S."/>
            <person name="Proctor R.H."/>
        </authorList>
    </citation>
    <scope>NUCLEOTIDE SEQUENCE [LARGE SCALE GENOMIC DNA]</scope>
    <source>
        <strain evidence="3">NRRL 25331</strain>
    </source>
</reference>
<comment type="caution">
    <text evidence="2">The sequence shown here is derived from an EMBL/GenBank/DDBJ whole genome shotgun (WGS) entry which is preliminary data.</text>
</comment>
<dbReference type="InterPro" id="IPR001810">
    <property type="entry name" value="F-box_dom"/>
</dbReference>
<proteinExistence type="predicted"/>
<accession>A0A8H5TG45</accession>
<name>A0A8H5TG45_FUSCI</name>
<dbReference type="PROSITE" id="PS50181">
    <property type="entry name" value="FBOX"/>
    <property type="match status" value="1"/>
</dbReference>
<evidence type="ECO:0000259" key="1">
    <source>
        <dbReference type="PROSITE" id="PS50181"/>
    </source>
</evidence>
<evidence type="ECO:0000313" key="3">
    <source>
        <dbReference type="Proteomes" id="UP000572754"/>
    </source>
</evidence>
<feature type="domain" description="F-box" evidence="1">
    <location>
        <begin position="1"/>
        <end position="44"/>
    </location>
</feature>